<feature type="region of interest" description="Disordered" evidence="7">
    <location>
        <begin position="97"/>
        <end position="166"/>
    </location>
</feature>
<feature type="compositionally biased region" description="Polar residues" evidence="7">
    <location>
        <begin position="137"/>
        <end position="153"/>
    </location>
</feature>
<comment type="subcellular location">
    <subcellularLocation>
        <location evidence="1">Cytoplasm</location>
        <location evidence="1">Cytoskeleton</location>
    </subcellularLocation>
</comment>
<evidence type="ECO:0000256" key="4">
    <source>
        <dbReference type="ARBA" id="ARBA00022701"/>
    </source>
</evidence>
<evidence type="ECO:0000256" key="5">
    <source>
        <dbReference type="ARBA" id="ARBA00023212"/>
    </source>
</evidence>
<feature type="region of interest" description="Disordered" evidence="7">
    <location>
        <begin position="185"/>
        <end position="207"/>
    </location>
</feature>
<evidence type="ECO:0000259" key="8">
    <source>
        <dbReference type="Pfam" id="PF06886"/>
    </source>
</evidence>
<keyword evidence="6" id="KW-0175">Coiled coil</keyword>
<dbReference type="AlphaFoldDB" id="A0AAV6X872"/>
<organism evidence="9 10">
    <name type="scientific">Buddleja alternifolia</name>
    <dbReference type="NCBI Taxonomy" id="168488"/>
    <lineage>
        <taxon>Eukaryota</taxon>
        <taxon>Viridiplantae</taxon>
        <taxon>Streptophyta</taxon>
        <taxon>Embryophyta</taxon>
        <taxon>Tracheophyta</taxon>
        <taxon>Spermatophyta</taxon>
        <taxon>Magnoliopsida</taxon>
        <taxon>eudicotyledons</taxon>
        <taxon>Gunneridae</taxon>
        <taxon>Pentapetalae</taxon>
        <taxon>asterids</taxon>
        <taxon>lamiids</taxon>
        <taxon>Lamiales</taxon>
        <taxon>Scrophulariaceae</taxon>
        <taxon>Buddlejeae</taxon>
        <taxon>Buddleja</taxon>
    </lineage>
</organism>
<keyword evidence="10" id="KW-1185">Reference proteome</keyword>
<feature type="region of interest" description="Disordered" evidence="7">
    <location>
        <begin position="312"/>
        <end position="384"/>
    </location>
</feature>
<gene>
    <name evidence="9" type="ORF">BUALT_Bualt09G0105900</name>
</gene>
<dbReference type="GO" id="GO:0000226">
    <property type="term" value="P:microtubule cytoskeleton organization"/>
    <property type="evidence" value="ECO:0007669"/>
    <property type="project" value="InterPro"/>
</dbReference>
<comment type="similarity">
    <text evidence="2">Belongs to the TPX2 family.</text>
</comment>
<sequence>MESENGVSIEDEKKVIIKKTNEEVSTLCVNKENISKVESDVDKEPEIELSVAVSSKSMKISNDGKKCVTNGLKNSKLAKNQSDSKGSVVFGQSTKASLSQSLSFPSRGRHSDVTKRSIDAYTNESQKNGAKVLPKVSTVNGNSKGVSRRTTLATVPGKNVPANGNGTKAAANVLVEKVSEASNNGLVVKEEEDARSTTSSVLTPGGQNRVSVAGLSFRLEERAEKRKEFFSKIEEKIQAKEAEKSNLQAKLKENQEAEIKHLRKSLTFKATPMPSFYKEPPPKIEIKKIPTTRAISPKLGRHKGVVSMAVENGGSCVSPRATKDNCKSPRAPNGDKGNIASKKPTKSSLSKTHTRESSTGRKVKHDNAKSSEKIEDRPRCTPQIEDHVKECHNNGSVHSEGMPAVVSVEG</sequence>
<dbReference type="InterPro" id="IPR044806">
    <property type="entry name" value="WVD2/WDL1-4"/>
</dbReference>
<dbReference type="PANTHER" id="PTHR46372:SF26">
    <property type="entry name" value="(WILD MALAYSIAN BANANA) HYPOTHETICAL PROTEIN"/>
    <property type="match status" value="1"/>
</dbReference>
<comment type="caution">
    <text evidence="9">The sequence shown here is derived from an EMBL/GenBank/DDBJ whole genome shotgun (WGS) entry which is preliminary data.</text>
</comment>
<feature type="compositionally biased region" description="Polar residues" evidence="7">
    <location>
        <begin position="196"/>
        <end position="207"/>
    </location>
</feature>
<dbReference type="GO" id="GO:0005874">
    <property type="term" value="C:microtubule"/>
    <property type="evidence" value="ECO:0007669"/>
    <property type="project" value="UniProtKB-KW"/>
</dbReference>
<protein>
    <recommendedName>
        <fullName evidence="8">TPX2 C-terminal domain-containing protein</fullName>
    </recommendedName>
</protein>
<dbReference type="Pfam" id="PF06886">
    <property type="entry name" value="TPX2"/>
    <property type="match status" value="1"/>
</dbReference>
<evidence type="ECO:0000256" key="7">
    <source>
        <dbReference type="SAM" id="MobiDB-lite"/>
    </source>
</evidence>
<evidence type="ECO:0000313" key="10">
    <source>
        <dbReference type="Proteomes" id="UP000826271"/>
    </source>
</evidence>
<feature type="domain" description="TPX2 C-terminal" evidence="8">
    <location>
        <begin position="216"/>
        <end position="284"/>
    </location>
</feature>
<dbReference type="GO" id="GO:0008017">
    <property type="term" value="F:microtubule binding"/>
    <property type="evidence" value="ECO:0007669"/>
    <property type="project" value="InterPro"/>
</dbReference>
<dbReference type="InterPro" id="IPR027329">
    <property type="entry name" value="TPX2_C"/>
</dbReference>
<name>A0AAV6X872_9LAMI</name>
<feature type="compositionally biased region" description="Basic and acidic residues" evidence="7">
    <location>
        <begin position="353"/>
        <end position="384"/>
    </location>
</feature>
<evidence type="ECO:0000256" key="1">
    <source>
        <dbReference type="ARBA" id="ARBA00004245"/>
    </source>
</evidence>
<reference evidence="9" key="1">
    <citation type="submission" date="2019-10" db="EMBL/GenBank/DDBJ databases">
        <authorList>
            <person name="Zhang R."/>
            <person name="Pan Y."/>
            <person name="Wang J."/>
            <person name="Ma R."/>
            <person name="Yu S."/>
        </authorList>
    </citation>
    <scope>NUCLEOTIDE SEQUENCE</scope>
    <source>
        <strain evidence="9">LA-IB0</strain>
        <tissue evidence="9">Leaf</tissue>
    </source>
</reference>
<dbReference type="EMBL" id="WHWC01000009">
    <property type="protein sequence ID" value="KAG8376842.1"/>
    <property type="molecule type" value="Genomic_DNA"/>
</dbReference>
<evidence type="ECO:0000256" key="2">
    <source>
        <dbReference type="ARBA" id="ARBA00005885"/>
    </source>
</evidence>
<evidence type="ECO:0000256" key="6">
    <source>
        <dbReference type="SAM" id="Coils"/>
    </source>
</evidence>
<accession>A0AAV6X872</accession>
<keyword evidence="3" id="KW-0963">Cytoplasm</keyword>
<dbReference type="PANTHER" id="PTHR46372">
    <property type="entry name" value="PROTEIN WVD2-LIKE 3"/>
    <property type="match status" value="1"/>
</dbReference>
<evidence type="ECO:0000256" key="3">
    <source>
        <dbReference type="ARBA" id="ARBA00022490"/>
    </source>
</evidence>
<dbReference type="Proteomes" id="UP000826271">
    <property type="component" value="Unassembled WGS sequence"/>
</dbReference>
<evidence type="ECO:0000313" key="9">
    <source>
        <dbReference type="EMBL" id="KAG8376842.1"/>
    </source>
</evidence>
<keyword evidence="5" id="KW-0206">Cytoskeleton</keyword>
<feature type="coiled-coil region" evidence="6">
    <location>
        <begin position="230"/>
        <end position="260"/>
    </location>
</feature>
<keyword evidence="4" id="KW-0493">Microtubule</keyword>
<feature type="compositionally biased region" description="Basic and acidic residues" evidence="7">
    <location>
        <begin position="109"/>
        <end position="118"/>
    </location>
</feature>
<proteinExistence type="inferred from homology"/>